<dbReference type="PANTHER" id="PTHR41283:SF1">
    <property type="entry name" value="AMINOGLYCOSIDE PHOSPHOTRANSFERASE DOMAIN-CONTAINING PROTEIN"/>
    <property type="match status" value="1"/>
</dbReference>
<evidence type="ECO:0000313" key="3">
    <source>
        <dbReference type="Proteomes" id="UP000216682"/>
    </source>
</evidence>
<dbReference type="InterPro" id="IPR002575">
    <property type="entry name" value="Aminoglycoside_PTrfase"/>
</dbReference>
<dbReference type="Proteomes" id="UP000216682">
    <property type="component" value="Unassembled WGS sequence"/>
</dbReference>
<comment type="caution">
    <text evidence="2">The sequence shown here is derived from an EMBL/GenBank/DDBJ whole genome shotgun (WGS) entry which is preliminary data.</text>
</comment>
<dbReference type="RefSeq" id="WP_094905973.1">
    <property type="nucleotide sequence ID" value="NZ_NPEZ01000001.1"/>
</dbReference>
<dbReference type="Pfam" id="PF01636">
    <property type="entry name" value="APH"/>
    <property type="match status" value="1"/>
</dbReference>
<dbReference type="SUPFAM" id="SSF56112">
    <property type="entry name" value="Protein kinase-like (PK-like)"/>
    <property type="match status" value="1"/>
</dbReference>
<proteinExistence type="predicted"/>
<reference evidence="2 3" key="1">
    <citation type="submission" date="2017-07" db="EMBL/GenBank/DDBJ databases">
        <title>Shotgun whole genome sequences of three halophilic bacterial isolates.</title>
        <authorList>
            <person name="Pozzo T."/>
            <person name="Higdon S.M."/>
            <person name="Quillaguaman J."/>
        </authorList>
    </citation>
    <scope>NUCLEOTIDE SEQUENCE [LARGE SCALE GENOMIC DNA]</scope>
    <source>
        <strain evidence="2 3">BU-1</strain>
    </source>
</reference>
<name>A0A265EAY4_9STAP</name>
<dbReference type="Gene3D" id="3.90.1200.10">
    <property type="match status" value="1"/>
</dbReference>
<feature type="domain" description="Aminoglycoside phosphotransferase" evidence="1">
    <location>
        <begin position="16"/>
        <end position="236"/>
    </location>
</feature>
<organism evidence="2 3">
    <name type="scientific">Salinicoccus roseus</name>
    <dbReference type="NCBI Taxonomy" id="45670"/>
    <lineage>
        <taxon>Bacteria</taxon>
        <taxon>Bacillati</taxon>
        <taxon>Bacillota</taxon>
        <taxon>Bacilli</taxon>
        <taxon>Bacillales</taxon>
        <taxon>Staphylococcaceae</taxon>
        <taxon>Salinicoccus</taxon>
    </lineage>
</organism>
<evidence type="ECO:0000313" key="2">
    <source>
        <dbReference type="EMBL" id="OZT78586.1"/>
    </source>
</evidence>
<dbReference type="InterPro" id="IPR011009">
    <property type="entry name" value="Kinase-like_dom_sf"/>
</dbReference>
<gene>
    <name evidence="2" type="ORF">CFN03_04725</name>
</gene>
<dbReference type="AlphaFoldDB" id="A0A265EAY4"/>
<protein>
    <recommendedName>
        <fullName evidence="1">Aminoglycoside phosphotransferase domain-containing protein</fullName>
    </recommendedName>
</protein>
<sequence>MHTIRNSFPHLAIHHIEKLDKGWSDDDKYILHVDDEKYLLRLSNLNQKNFKIREYELIQKCYESGLPVQKPIEHGEADGYYYILLEWVEGEEATIKLPELPESEQYRLGVEAGMHLWKLHQMDVQQPEEPWESKMNRKINRKISMYDACDYKFQKGHLFLEYIEAHRHLLQNRRQVLHHGDYHVGNMIIDADYSLHIIDFNRHDVGEPWEEFNRIVWSAQASPAFASGQISGYFNNDVPEAFWRLLLLYISANMLSSLPWGIPFGQAQIEIFMAQADEILDWYDDFWTVIPSWYRSFT</sequence>
<evidence type="ECO:0000259" key="1">
    <source>
        <dbReference type="Pfam" id="PF01636"/>
    </source>
</evidence>
<dbReference type="EMBL" id="NPEZ01000001">
    <property type="protein sequence ID" value="OZT78586.1"/>
    <property type="molecule type" value="Genomic_DNA"/>
</dbReference>
<accession>A0A265EAY4</accession>
<dbReference type="PANTHER" id="PTHR41283">
    <property type="entry name" value="AMINOGLYCOSIDE PHOSPHOTRANSFERASE"/>
    <property type="match status" value="1"/>
</dbReference>